<dbReference type="GO" id="GO:0006511">
    <property type="term" value="P:ubiquitin-dependent protein catabolic process"/>
    <property type="evidence" value="ECO:0007669"/>
    <property type="project" value="TreeGrafter"/>
</dbReference>
<keyword evidence="1" id="KW-0647">Proteasome</keyword>
<dbReference type="GO" id="GO:0004725">
    <property type="term" value="F:protein tyrosine phosphatase activity"/>
    <property type="evidence" value="ECO:0007669"/>
    <property type="project" value="InterPro"/>
</dbReference>
<dbReference type="GO" id="GO:0008541">
    <property type="term" value="C:proteasome regulatory particle, lid subcomplex"/>
    <property type="evidence" value="ECO:0007669"/>
    <property type="project" value="TreeGrafter"/>
</dbReference>
<dbReference type="PANTHER" id="PTHR10539:SF0">
    <property type="entry name" value="26S PROTEASOME NON-ATPASE REGULATORY SUBUNIT 13"/>
    <property type="match status" value="1"/>
</dbReference>
<dbReference type="InterPro" id="IPR000387">
    <property type="entry name" value="Tyr_Pase_dom"/>
</dbReference>
<dbReference type="eggNOG" id="KOG2836">
    <property type="taxonomic scope" value="Eukaryota"/>
</dbReference>
<sequence>MRLQSSCLVDNESRITFLLSLAERVAPAPPKKGEEHLHRVDLEATSAQLLAQTLAAYYQLLSGQYTTVYAHIAASEKLLDSLDGVDGRVSSAFYRVAADYYKAKLQYAKFYKTSLLFLGCLGDVNELPLDEAVERAHDLSLAALLSDEIYNFGELLMHQILEKLDNSPHAWLNSASTVNELSSTLREGPPLRANGTRKKPSASQSSGVHFKNGAPPPARIVSQWLALVAAKFVPKNTKDPPPTGPIAVHCVAGLGRAPVLVAIALIEAGMPNLEAVEYIRSRRRGALNMKQIHFLDSYKRRGKGKLIGACGGGAGDAASGDGARASPIPGKDKDKCTIM</sequence>
<dbReference type="SUPFAM" id="SSF52799">
    <property type="entry name" value="(Phosphotyrosine protein) phosphatases II"/>
    <property type="match status" value="1"/>
</dbReference>
<dbReference type="InterPro" id="IPR000242">
    <property type="entry name" value="PTP_cat"/>
</dbReference>
<dbReference type="Proteomes" id="UP000054350">
    <property type="component" value="Unassembled WGS sequence"/>
</dbReference>
<feature type="compositionally biased region" description="Low complexity" evidence="2">
    <location>
        <begin position="316"/>
        <end position="326"/>
    </location>
</feature>
<dbReference type="AlphaFoldDB" id="A0A0L0S9K3"/>
<reference evidence="5" key="2">
    <citation type="submission" date="2009-11" db="EMBL/GenBank/DDBJ databases">
        <title>The Genome Sequence of Allomyces macrogynus strain ATCC 38327.</title>
        <authorList>
            <consortium name="The Broad Institute Genome Sequencing Platform"/>
            <person name="Russ C."/>
            <person name="Cuomo C."/>
            <person name="Shea T."/>
            <person name="Young S.K."/>
            <person name="Zeng Q."/>
            <person name="Koehrsen M."/>
            <person name="Haas B."/>
            <person name="Borodovsky M."/>
            <person name="Guigo R."/>
            <person name="Alvarado L."/>
            <person name="Berlin A."/>
            <person name="Borenstein D."/>
            <person name="Chen Z."/>
            <person name="Engels R."/>
            <person name="Freedman E."/>
            <person name="Gellesch M."/>
            <person name="Goldberg J."/>
            <person name="Griggs A."/>
            <person name="Gujja S."/>
            <person name="Heiman D."/>
            <person name="Hepburn T."/>
            <person name="Howarth C."/>
            <person name="Jen D."/>
            <person name="Larson L."/>
            <person name="Lewis B."/>
            <person name="Mehta T."/>
            <person name="Park D."/>
            <person name="Pearson M."/>
            <person name="Roberts A."/>
            <person name="Saif S."/>
            <person name="Shenoy N."/>
            <person name="Sisk P."/>
            <person name="Stolte C."/>
            <person name="Sykes S."/>
            <person name="Walk T."/>
            <person name="White J."/>
            <person name="Yandava C."/>
            <person name="Burger G."/>
            <person name="Gray M.W."/>
            <person name="Holland P.W.H."/>
            <person name="King N."/>
            <person name="Lang F.B.F."/>
            <person name="Roger A.J."/>
            <person name="Ruiz-Trillo I."/>
            <person name="Lander E."/>
            <person name="Nusbaum C."/>
        </authorList>
    </citation>
    <scope>NUCLEOTIDE SEQUENCE [LARGE SCALE GENOMIC DNA]</scope>
    <source>
        <strain evidence="5">ATCC 38327</strain>
    </source>
</reference>
<name>A0A0L0S9K3_ALLM3</name>
<dbReference type="Pfam" id="PF00102">
    <property type="entry name" value="Y_phosphatase"/>
    <property type="match status" value="1"/>
</dbReference>
<feature type="compositionally biased region" description="Basic and acidic residues" evidence="2">
    <location>
        <begin position="330"/>
        <end position="339"/>
    </location>
</feature>
<evidence type="ECO:0000313" key="4">
    <source>
        <dbReference type="EMBL" id="KNE59069.1"/>
    </source>
</evidence>
<proteinExistence type="predicted"/>
<dbReference type="SMART" id="SM00404">
    <property type="entry name" value="PTPc_motif"/>
    <property type="match status" value="1"/>
</dbReference>
<organism evidence="4 5">
    <name type="scientific">Allomyces macrogynus (strain ATCC 38327)</name>
    <name type="common">Allomyces javanicus var. macrogynus</name>
    <dbReference type="NCBI Taxonomy" id="578462"/>
    <lineage>
        <taxon>Eukaryota</taxon>
        <taxon>Fungi</taxon>
        <taxon>Fungi incertae sedis</taxon>
        <taxon>Blastocladiomycota</taxon>
        <taxon>Blastocladiomycetes</taxon>
        <taxon>Blastocladiales</taxon>
        <taxon>Blastocladiaceae</taxon>
        <taxon>Allomyces</taxon>
    </lineage>
</organism>
<evidence type="ECO:0000256" key="2">
    <source>
        <dbReference type="SAM" id="MobiDB-lite"/>
    </source>
</evidence>
<evidence type="ECO:0000256" key="1">
    <source>
        <dbReference type="ARBA" id="ARBA00022942"/>
    </source>
</evidence>
<evidence type="ECO:0000313" key="5">
    <source>
        <dbReference type="Proteomes" id="UP000054350"/>
    </source>
</evidence>
<dbReference type="STRING" id="578462.A0A0L0S9K3"/>
<keyword evidence="5" id="KW-1185">Reference proteome</keyword>
<dbReference type="InterPro" id="IPR035298">
    <property type="entry name" value="PSMD13"/>
</dbReference>
<evidence type="ECO:0000259" key="3">
    <source>
        <dbReference type="PROSITE" id="PS50056"/>
    </source>
</evidence>
<gene>
    <name evidence="4" type="ORF">AMAG_03417</name>
</gene>
<dbReference type="Gene3D" id="3.90.190.10">
    <property type="entry name" value="Protein tyrosine phosphatase superfamily"/>
    <property type="match status" value="1"/>
</dbReference>
<dbReference type="InterPro" id="IPR003595">
    <property type="entry name" value="Tyr_Pase_cat"/>
</dbReference>
<dbReference type="GO" id="GO:0005829">
    <property type="term" value="C:cytosol"/>
    <property type="evidence" value="ECO:0007669"/>
    <property type="project" value="TreeGrafter"/>
</dbReference>
<reference evidence="4 5" key="1">
    <citation type="submission" date="2009-11" db="EMBL/GenBank/DDBJ databases">
        <title>Annotation of Allomyces macrogynus ATCC 38327.</title>
        <authorList>
            <consortium name="The Broad Institute Genome Sequencing Platform"/>
            <person name="Russ C."/>
            <person name="Cuomo C."/>
            <person name="Burger G."/>
            <person name="Gray M.W."/>
            <person name="Holland P.W.H."/>
            <person name="King N."/>
            <person name="Lang F.B.F."/>
            <person name="Roger A.J."/>
            <person name="Ruiz-Trillo I."/>
            <person name="Young S.K."/>
            <person name="Zeng Q."/>
            <person name="Gargeya S."/>
            <person name="Fitzgerald M."/>
            <person name="Haas B."/>
            <person name="Abouelleil A."/>
            <person name="Alvarado L."/>
            <person name="Arachchi H.M."/>
            <person name="Berlin A."/>
            <person name="Chapman S.B."/>
            <person name="Gearin G."/>
            <person name="Goldberg J."/>
            <person name="Griggs A."/>
            <person name="Gujja S."/>
            <person name="Hansen M."/>
            <person name="Heiman D."/>
            <person name="Howarth C."/>
            <person name="Larimer J."/>
            <person name="Lui A."/>
            <person name="MacDonald P.J.P."/>
            <person name="McCowen C."/>
            <person name="Montmayeur A."/>
            <person name="Murphy C."/>
            <person name="Neiman D."/>
            <person name="Pearson M."/>
            <person name="Priest M."/>
            <person name="Roberts A."/>
            <person name="Saif S."/>
            <person name="Shea T."/>
            <person name="Sisk P."/>
            <person name="Stolte C."/>
            <person name="Sykes S."/>
            <person name="Wortman J."/>
            <person name="Nusbaum C."/>
            <person name="Birren B."/>
        </authorList>
    </citation>
    <scope>NUCLEOTIDE SEQUENCE [LARGE SCALE GENOMIC DNA]</scope>
    <source>
        <strain evidence="4 5">ATCC 38327</strain>
    </source>
</reference>
<dbReference type="GO" id="GO:0005634">
    <property type="term" value="C:nucleus"/>
    <property type="evidence" value="ECO:0007669"/>
    <property type="project" value="TreeGrafter"/>
</dbReference>
<protein>
    <recommendedName>
        <fullName evidence="3">Tyrosine specific protein phosphatases domain-containing protein</fullName>
    </recommendedName>
</protein>
<feature type="region of interest" description="Disordered" evidence="2">
    <location>
        <begin position="313"/>
        <end position="339"/>
    </location>
</feature>
<dbReference type="EMBL" id="GG745334">
    <property type="protein sequence ID" value="KNE59069.1"/>
    <property type="molecule type" value="Genomic_DNA"/>
</dbReference>
<dbReference type="PANTHER" id="PTHR10539">
    <property type="entry name" value="26S PROTEASOME NON-ATPASE REGULATORY SUBUNIT 13"/>
    <property type="match status" value="1"/>
</dbReference>
<dbReference type="InterPro" id="IPR029021">
    <property type="entry name" value="Prot-tyrosine_phosphatase-like"/>
</dbReference>
<dbReference type="PROSITE" id="PS50056">
    <property type="entry name" value="TYR_PHOSPHATASE_2"/>
    <property type="match status" value="1"/>
</dbReference>
<dbReference type="GO" id="GO:0005198">
    <property type="term" value="F:structural molecule activity"/>
    <property type="evidence" value="ECO:0007669"/>
    <property type="project" value="TreeGrafter"/>
</dbReference>
<dbReference type="InterPro" id="IPR054179">
    <property type="entry name" value="PSD13_N"/>
</dbReference>
<dbReference type="Pfam" id="PF22037">
    <property type="entry name" value="PSD13_N"/>
    <property type="match status" value="1"/>
</dbReference>
<dbReference type="eggNOG" id="KOG2908">
    <property type="taxonomic scope" value="Eukaryota"/>
</dbReference>
<feature type="domain" description="Tyrosine specific protein phosphatases" evidence="3">
    <location>
        <begin position="222"/>
        <end position="294"/>
    </location>
</feature>
<accession>A0A0L0S9K3</accession>
<feature type="region of interest" description="Disordered" evidence="2">
    <location>
        <begin position="183"/>
        <end position="214"/>
    </location>
</feature>
<dbReference type="VEuPathDB" id="FungiDB:AMAG_03417"/>